<protein>
    <recommendedName>
        <fullName evidence="2">Prokaryotic YEATS domain-containing protein</fullName>
    </recommendedName>
</protein>
<proteinExistence type="predicted"/>
<dbReference type="EMBL" id="LNCU01000107">
    <property type="protein sequence ID" value="KWV48411.1"/>
    <property type="molecule type" value="Genomic_DNA"/>
</dbReference>
<keyword evidence="4" id="KW-1185">Reference proteome</keyword>
<dbReference type="AlphaFoldDB" id="A0A120FJ19"/>
<accession>A0A120FJ19</accession>
<feature type="region of interest" description="Disordered" evidence="1">
    <location>
        <begin position="514"/>
        <end position="538"/>
    </location>
</feature>
<sequence length="651" mass="71078">MSSFEDTENRTEADLIVRGPVGAEIQVVDATYRRRAKGTVELKARLPQGIYMIDWSAAGQTSQKIVRLLPIEKPLVIDLNETPLFASEIYPYSSFAGPVEASDGSEVLIIVRPSSPNTLIKSEVNLRLLGVAGNMRSSQGEVATTQAQSSDSFVARFYHVIPGDYRLRFASTISPTFDQTIPAMRGRRTVVMMYVGESSVLLSEGDAYKAVEYQGIDAARTIIVSTAQSDSDFLESERLAGILLHDLAVGSGSLGAAFERSLSATSVDPLLLIYAAAVVLSCLDRQASPALDDPWPRDRDSQKEFSEKWQQKAIQWLKRVNVEGAPPDVAALRWRLETVGSSLDIKGRDLSNPPILERSWFWALAQSTRDSYAIPSGASFRAVARGGSGIRPWLVWRPAAAIGDATETGDPKTGDLRGTIEQVAERARTAFAAAGSAPRLELSIDPLALLSPEAKAMSLRTLEVAGIRSSDGFAERTGDQATDLAILFNTPAPELKHRLQQTLAELDTALKDAPATAVPTASSSRSDPPALRRMIAWPDDPNRGRFGGKTKIDDFELRAEFSSTPHADRVKVRLIVEAEKHVDVEHDQVEFFLHYSFWPNRATAGFRKSQALIDVTAWGGFTVGAWLADRNIELELNLADIPGAPPIIIER</sequence>
<dbReference type="InterPro" id="IPR046888">
    <property type="entry name" value="pYEATS"/>
</dbReference>
<comment type="caution">
    <text evidence="3">The sequence shown here is derived from an EMBL/GenBank/DDBJ whole genome shotgun (WGS) entry which is preliminary data.</text>
</comment>
<evidence type="ECO:0000313" key="4">
    <source>
        <dbReference type="Proteomes" id="UP000057737"/>
    </source>
</evidence>
<feature type="compositionally biased region" description="Low complexity" evidence="1">
    <location>
        <begin position="514"/>
        <end position="526"/>
    </location>
</feature>
<gene>
    <name evidence="3" type="ORF">AS156_18185</name>
</gene>
<reference evidence="3 4" key="1">
    <citation type="submission" date="2015-11" db="EMBL/GenBank/DDBJ databases">
        <title>Draft Genome Sequence of the Strain BR 10303 (Bradyrhizobium sp.) isolated from nodules of Centrolobium paraense.</title>
        <authorList>
            <person name="Zelli J.E."/>
            <person name="Simoes-Araujo J.L."/>
            <person name="Barauna A.C."/>
            <person name="Silva K."/>
        </authorList>
    </citation>
    <scope>NUCLEOTIDE SEQUENCE [LARGE SCALE GENOMIC DNA]</scope>
    <source>
        <strain evidence="3 4">BR 10303</strain>
    </source>
</reference>
<evidence type="ECO:0000313" key="3">
    <source>
        <dbReference type="EMBL" id="KWV48411.1"/>
    </source>
</evidence>
<evidence type="ECO:0000256" key="1">
    <source>
        <dbReference type="SAM" id="MobiDB-lite"/>
    </source>
</evidence>
<evidence type="ECO:0000259" key="2">
    <source>
        <dbReference type="Pfam" id="PF20305"/>
    </source>
</evidence>
<dbReference type="Proteomes" id="UP000057737">
    <property type="component" value="Unassembled WGS sequence"/>
</dbReference>
<feature type="domain" description="Prokaryotic YEATS" evidence="2">
    <location>
        <begin position="571"/>
        <end position="638"/>
    </location>
</feature>
<organism evidence="3 4">
    <name type="scientific">Bradyrhizobium macuxiense</name>
    <dbReference type="NCBI Taxonomy" id="1755647"/>
    <lineage>
        <taxon>Bacteria</taxon>
        <taxon>Pseudomonadati</taxon>
        <taxon>Pseudomonadota</taxon>
        <taxon>Alphaproteobacteria</taxon>
        <taxon>Hyphomicrobiales</taxon>
        <taxon>Nitrobacteraceae</taxon>
        <taxon>Bradyrhizobium</taxon>
    </lineage>
</organism>
<dbReference type="OrthoDB" id="8421931at2"/>
<dbReference type="Pfam" id="PF20305">
    <property type="entry name" value="pYEATS"/>
    <property type="match status" value="1"/>
</dbReference>
<name>A0A120FJ19_9BRAD</name>
<dbReference type="RefSeq" id="WP_066513413.1">
    <property type="nucleotide sequence ID" value="NZ_LNCU01000107.1"/>
</dbReference>